<organism evidence="3">
    <name type="scientific">Haemonchus placei</name>
    <name type="common">Barber's pole worm</name>
    <dbReference type="NCBI Taxonomy" id="6290"/>
    <lineage>
        <taxon>Eukaryota</taxon>
        <taxon>Metazoa</taxon>
        <taxon>Ecdysozoa</taxon>
        <taxon>Nematoda</taxon>
        <taxon>Chromadorea</taxon>
        <taxon>Rhabditida</taxon>
        <taxon>Rhabditina</taxon>
        <taxon>Rhabditomorpha</taxon>
        <taxon>Strongyloidea</taxon>
        <taxon>Trichostrongylidae</taxon>
        <taxon>Haemonchus</taxon>
    </lineage>
</organism>
<gene>
    <name evidence="1" type="ORF">HPLM_LOCUS1475</name>
</gene>
<evidence type="ECO:0000313" key="1">
    <source>
        <dbReference type="EMBL" id="VDO09720.1"/>
    </source>
</evidence>
<reference evidence="3" key="1">
    <citation type="submission" date="2017-02" db="UniProtKB">
        <authorList>
            <consortium name="WormBaseParasite"/>
        </authorList>
    </citation>
    <scope>IDENTIFICATION</scope>
</reference>
<evidence type="ECO:0000313" key="2">
    <source>
        <dbReference type="Proteomes" id="UP000268014"/>
    </source>
</evidence>
<evidence type="ECO:0000313" key="3">
    <source>
        <dbReference type="WBParaSite" id="HPLM_0000147701-mRNA-1"/>
    </source>
</evidence>
<sequence length="42" mass="4890">MSLSKDVYLLSQLLVWTLEECLKKCSYHGYSHIATKRKESSI</sequence>
<dbReference type="WBParaSite" id="HPLM_0000147701-mRNA-1">
    <property type="protein sequence ID" value="HPLM_0000147701-mRNA-1"/>
    <property type="gene ID" value="HPLM_0000147701"/>
</dbReference>
<dbReference type="AlphaFoldDB" id="A0A0N4VW07"/>
<dbReference type="EMBL" id="UZAF01001963">
    <property type="protein sequence ID" value="VDO09720.1"/>
    <property type="molecule type" value="Genomic_DNA"/>
</dbReference>
<dbReference type="Proteomes" id="UP000268014">
    <property type="component" value="Unassembled WGS sequence"/>
</dbReference>
<protein>
    <submittedName>
        <fullName evidence="1 3">Uncharacterized protein</fullName>
    </submittedName>
</protein>
<name>A0A0N4VW07_HAEPC</name>
<reference evidence="1 2" key="2">
    <citation type="submission" date="2018-11" db="EMBL/GenBank/DDBJ databases">
        <authorList>
            <consortium name="Pathogen Informatics"/>
        </authorList>
    </citation>
    <scope>NUCLEOTIDE SEQUENCE [LARGE SCALE GENOMIC DNA]</scope>
    <source>
        <strain evidence="1 2">MHpl1</strain>
    </source>
</reference>
<keyword evidence="2" id="KW-1185">Reference proteome</keyword>
<accession>A0A0N4VW07</accession>
<proteinExistence type="predicted"/>